<evidence type="ECO:0000256" key="7">
    <source>
        <dbReference type="SAM" id="MobiDB-lite"/>
    </source>
</evidence>
<evidence type="ECO:0000256" key="5">
    <source>
        <dbReference type="ARBA" id="ARBA00023136"/>
    </source>
</evidence>
<dbReference type="GO" id="GO:0005789">
    <property type="term" value="C:endoplasmic reticulum membrane"/>
    <property type="evidence" value="ECO:0007669"/>
    <property type="project" value="UniProtKB-SubCell"/>
</dbReference>
<proteinExistence type="predicted"/>
<dbReference type="GO" id="GO:0030182">
    <property type="term" value="P:neuron differentiation"/>
    <property type="evidence" value="ECO:0007669"/>
    <property type="project" value="TreeGrafter"/>
</dbReference>
<comment type="subcellular location">
    <subcellularLocation>
        <location evidence="1">Endoplasmic reticulum membrane</location>
        <topology evidence="1">Multi-pass membrane protein</topology>
    </subcellularLocation>
</comment>
<dbReference type="AlphaFoldDB" id="A0A7K4YBX7"/>
<reference evidence="9 10" key="1">
    <citation type="submission" date="2019-09" db="EMBL/GenBank/DDBJ databases">
        <title>Bird 10,000 Genomes (B10K) Project - Family phase.</title>
        <authorList>
            <person name="Zhang G."/>
        </authorList>
    </citation>
    <scope>NUCLEOTIDE SEQUENCE [LARGE SCALE GENOMIC DNA]</scope>
    <source>
        <strain evidence="9">B10K-DU-012-80</strain>
    </source>
</reference>
<dbReference type="GO" id="GO:0071787">
    <property type="term" value="P:endoplasmic reticulum tubular network formation"/>
    <property type="evidence" value="ECO:0007669"/>
    <property type="project" value="TreeGrafter"/>
</dbReference>
<evidence type="ECO:0000313" key="9">
    <source>
        <dbReference type="EMBL" id="NWR56522.1"/>
    </source>
</evidence>
<dbReference type="FunFam" id="1.20.5.2480:FF:000001">
    <property type="entry name" value="Reticulon"/>
    <property type="match status" value="1"/>
</dbReference>
<feature type="transmembrane region" description="Helical" evidence="6">
    <location>
        <begin position="655"/>
        <end position="678"/>
    </location>
</feature>
<dbReference type="GO" id="GO:0007420">
    <property type="term" value="P:brain development"/>
    <property type="evidence" value="ECO:0007669"/>
    <property type="project" value="TreeGrafter"/>
</dbReference>
<dbReference type="PROSITE" id="PS50845">
    <property type="entry name" value="RETICULON"/>
    <property type="match status" value="1"/>
</dbReference>
<feature type="domain" description="Reticulon" evidence="8">
    <location>
        <begin position="635"/>
        <end position="755"/>
    </location>
</feature>
<dbReference type="PANTHER" id="PTHR45799:SF1">
    <property type="entry name" value="RETICULON-4"/>
    <property type="match status" value="1"/>
</dbReference>
<evidence type="ECO:0000256" key="4">
    <source>
        <dbReference type="ARBA" id="ARBA00022989"/>
    </source>
</evidence>
<comment type="caution">
    <text evidence="6">Lacks conserved residue(s) required for the propagation of feature annotation.</text>
</comment>
<feature type="non-terminal residue" evidence="9">
    <location>
        <position position="1"/>
    </location>
</feature>
<sequence>DFKPFEPIWEVKGASHALSSVREDVGSKIDAKLESSLDEKYGVDKLNVQKDYERESEGSTEDRSFPSTPEAVKEPSQTYITCTKFESSVSPDGNKVKSLSPLEEGTSENRTDDEKKIAEMKAQMSTEQGDFSTQAVGKRDSQEADYAKRESLSTVPSDAAASMPEGLTPDLVQEAYESELHDVACTKLAYETKIDLVQTSESLQETLKPVTQLCPSFEGSEAAPSPILPDIVMEAPLSTGTAGAEASAVQLKASPLETLIPAANYDNVKEIEKPPLYQETVNVPLAQAQEAKEALASKKPDRESSASPEDGETPYISIACDLIKGTKGSDESAPPSFTDYSKTLTTECISQDLPEHKDLAEKLSPQFGKSDFFNSQVIPDFTEKVSEDPSLILKSKSAENIVTADEHEEQLVDSVAARGKPYLESFQPELDSSTIVAALPSEPAPTKPAKAEKIPLQMEELNALAYSADVSVAMGTKPGDNKDLSPMESSPVTVEEGFVMLAHPKTAPEFVAEATDREVMHTDENEEISKAIKGDKRELPCPELPCDVSVKDVEVKAEEDPDAVKKSLEAVDREVPEVSIMSLPATDTSPLSAEGEIVSVVKPEAFEKEAQREAAPVKEKEKPAVFSAKLNKSSVVDLLYWRDIKKTGVVFGASLFLLLSLTVFSIVSVTAYIALALLSVTISFRIYKGVIQAIQKSDEGHPFRAYLESDVAVSEELIQKYSNVVLGHVNGTVKELRRLFLVDDLVDSLKVGLLQ</sequence>
<dbReference type="OrthoDB" id="567788at2759"/>
<evidence type="ECO:0000256" key="6">
    <source>
        <dbReference type="RuleBase" id="RU210713"/>
    </source>
</evidence>
<organism evidence="9 10">
    <name type="scientific">Bucorvus abyssinicus</name>
    <name type="common">Northern ground-hornbill</name>
    <name type="synonym">Abyssinian ground-hornbill</name>
    <dbReference type="NCBI Taxonomy" id="153643"/>
    <lineage>
        <taxon>Eukaryota</taxon>
        <taxon>Metazoa</taxon>
        <taxon>Chordata</taxon>
        <taxon>Craniata</taxon>
        <taxon>Vertebrata</taxon>
        <taxon>Euteleostomi</taxon>
        <taxon>Archelosauria</taxon>
        <taxon>Archosauria</taxon>
        <taxon>Dinosauria</taxon>
        <taxon>Saurischia</taxon>
        <taxon>Theropoda</taxon>
        <taxon>Coelurosauria</taxon>
        <taxon>Aves</taxon>
        <taxon>Neognathae</taxon>
        <taxon>Neoaves</taxon>
        <taxon>Telluraves</taxon>
        <taxon>Coraciimorphae</taxon>
        <taxon>Bucerotiformes</taxon>
        <taxon>Bucorvidae</taxon>
        <taxon>Bucorvus</taxon>
    </lineage>
</organism>
<evidence type="ECO:0000256" key="3">
    <source>
        <dbReference type="ARBA" id="ARBA00022824"/>
    </source>
</evidence>
<feature type="compositionally biased region" description="Basic and acidic residues" evidence="7">
    <location>
        <begin position="291"/>
        <end position="304"/>
    </location>
</feature>
<comment type="caution">
    <text evidence="9">The sequence shown here is derived from an EMBL/GenBank/DDBJ whole genome shotgun (WGS) entry which is preliminary data.</text>
</comment>
<dbReference type="GO" id="GO:0043005">
    <property type="term" value="C:neuron projection"/>
    <property type="evidence" value="ECO:0007669"/>
    <property type="project" value="TreeGrafter"/>
</dbReference>
<feature type="compositionally biased region" description="Basic and acidic residues" evidence="7">
    <location>
        <begin position="137"/>
        <end position="151"/>
    </location>
</feature>
<name>A0A7K4YBX7_BUCAB</name>
<feature type="compositionally biased region" description="Polar residues" evidence="7">
    <location>
        <begin position="123"/>
        <end position="135"/>
    </location>
</feature>
<feature type="region of interest" description="Disordered" evidence="7">
    <location>
        <begin position="48"/>
        <end position="165"/>
    </location>
</feature>
<evidence type="ECO:0000256" key="2">
    <source>
        <dbReference type="ARBA" id="ARBA00022692"/>
    </source>
</evidence>
<protein>
    <recommendedName>
        <fullName evidence="6">Reticulon</fullName>
    </recommendedName>
</protein>
<keyword evidence="10" id="KW-1185">Reference proteome</keyword>
<dbReference type="Gene3D" id="1.20.5.2480">
    <property type="match status" value="1"/>
</dbReference>
<evidence type="ECO:0000256" key="1">
    <source>
        <dbReference type="ARBA" id="ARBA00004477"/>
    </source>
</evidence>
<feature type="non-terminal residue" evidence="9">
    <location>
        <position position="755"/>
    </location>
</feature>
<feature type="compositionally biased region" description="Basic and acidic residues" evidence="7">
    <location>
        <begin position="107"/>
        <end position="119"/>
    </location>
</feature>
<feature type="region of interest" description="Disordered" evidence="7">
    <location>
        <begin position="291"/>
        <end position="313"/>
    </location>
</feature>
<dbReference type="PANTHER" id="PTHR45799">
    <property type="entry name" value="RETICULON-LIKE PROTEIN"/>
    <property type="match status" value="1"/>
</dbReference>
<keyword evidence="2 6" id="KW-0812">Transmembrane</keyword>
<keyword evidence="3" id="KW-0256">Endoplasmic reticulum</keyword>
<accession>A0A7K4YBX7</accession>
<gene>
    <name evidence="9" type="primary">Rtn4</name>
    <name evidence="9" type="ORF">BUCABY_R09512</name>
</gene>
<evidence type="ECO:0000313" key="10">
    <source>
        <dbReference type="Proteomes" id="UP000551127"/>
    </source>
</evidence>
<evidence type="ECO:0000259" key="8">
    <source>
        <dbReference type="PROSITE" id="PS50845"/>
    </source>
</evidence>
<dbReference type="EMBL" id="VYZL01001171">
    <property type="protein sequence ID" value="NWR56522.1"/>
    <property type="molecule type" value="Genomic_DNA"/>
</dbReference>
<dbReference type="InterPro" id="IPR003388">
    <property type="entry name" value="Reticulon"/>
</dbReference>
<dbReference type="InterPro" id="IPR046964">
    <property type="entry name" value="RTN1-4"/>
</dbReference>
<dbReference type="Pfam" id="PF02453">
    <property type="entry name" value="Reticulon"/>
    <property type="match status" value="1"/>
</dbReference>
<feature type="compositionally biased region" description="Basic and acidic residues" evidence="7">
    <location>
        <begin position="48"/>
        <end position="64"/>
    </location>
</feature>
<keyword evidence="4 6" id="KW-1133">Transmembrane helix</keyword>
<dbReference type="GO" id="GO:0014069">
    <property type="term" value="C:postsynaptic density"/>
    <property type="evidence" value="ECO:0007669"/>
    <property type="project" value="TreeGrafter"/>
</dbReference>
<feature type="compositionally biased region" description="Polar residues" evidence="7">
    <location>
        <begin position="75"/>
        <end position="91"/>
    </location>
</feature>
<dbReference type="Proteomes" id="UP000551127">
    <property type="component" value="Unassembled WGS sequence"/>
</dbReference>
<keyword evidence="5 6" id="KW-0472">Membrane</keyword>